<reference evidence="1" key="1">
    <citation type="submission" date="2020-03" db="EMBL/GenBank/DDBJ databases">
        <title>The deep terrestrial virosphere.</title>
        <authorList>
            <person name="Holmfeldt K."/>
            <person name="Nilsson E."/>
            <person name="Simone D."/>
            <person name="Lopez-Fernandez M."/>
            <person name="Wu X."/>
            <person name="de Brujin I."/>
            <person name="Lundin D."/>
            <person name="Andersson A."/>
            <person name="Bertilsson S."/>
            <person name="Dopson M."/>
        </authorList>
    </citation>
    <scope>NUCLEOTIDE SEQUENCE</scope>
    <source>
        <strain evidence="1">TM448B00361</strain>
    </source>
</reference>
<accession>A0A6M3XDK6</accession>
<gene>
    <name evidence="1" type="ORF">TM448B00361_0032</name>
</gene>
<dbReference type="GO" id="GO:0003677">
    <property type="term" value="F:DNA binding"/>
    <property type="evidence" value="ECO:0007669"/>
    <property type="project" value="InterPro"/>
</dbReference>
<organism evidence="1">
    <name type="scientific">viral metagenome</name>
    <dbReference type="NCBI Taxonomy" id="1070528"/>
    <lineage>
        <taxon>unclassified sequences</taxon>
        <taxon>metagenomes</taxon>
        <taxon>organismal metagenomes</taxon>
    </lineage>
</organism>
<dbReference type="AlphaFoldDB" id="A0A6M3XDK6"/>
<sequence length="244" mass="26112">MRGTVEGSKGRDQGLVLAIDGARGVRPLARGVGRPASCVSRWRKVPRDLVFKVAAVSGVAAEDIRPDLAGWIKAERERDWMERARARFAIRTGFEGGTAKLKSARDHAAPDGRTMDLLDLGLITAAMRFVAAERGLTVQAIIGAARGGAGGSPTPEQSARSWAMALAVNVGRVNSETVAGLMGVSRQAVDNAAERYLRARDGDDVEEAEDGKVIERGRARRVKEADPALWDAERRFVGQLAGEA</sequence>
<dbReference type="InterPro" id="IPR010982">
    <property type="entry name" value="Lambda_DNA-bd_dom_sf"/>
</dbReference>
<dbReference type="EMBL" id="MT144615">
    <property type="protein sequence ID" value="QJH95243.1"/>
    <property type="molecule type" value="Genomic_DNA"/>
</dbReference>
<dbReference type="Gene3D" id="1.10.260.40">
    <property type="entry name" value="lambda repressor-like DNA-binding domains"/>
    <property type="match status" value="1"/>
</dbReference>
<proteinExistence type="predicted"/>
<protein>
    <submittedName>
        <fullName evidence="1">Putative antitoxin</fullName>
    </submittedName>
</protein>
<name>A0A6M3XDK6_9ZZZZ</name>
<evidence type="ECO:0000313" key="1">
    <source>
        <dbReference type="EMBL" id="QJH95243.1"/>
    </source>
</evidence>